<dbReference type="AlphaFoldDB" id="A0A239N7Z3"/>
<dbReference type="Proteomes" id="UP000198282">
    <property type="component" value="Unassembled WGS sequence"/>
</dbReference>
<accession>A0A239N7Z3</accession>
<dbReference type="InterPro" id="IPR018060">
    <property type="entry name" value="HTH_AraC"/>
</dbReference>
<name>A0A239N7Z3_9ACTN</name>
<dbReference type="InterPro" id="IPR018062">
    <property type="entry name" value="HTH_AraC-typ_CS"/>
</dbReference>
<dbReference type="InterPro" id="IPR032783">
    <property type="entry name" value="AraC_lig"/>
</dbReference>
<evidence type="ECO:0000256" key="1">
    <source>
        <dbReference type="ARBA" id="ARBA00023015"/>
    </source>
</evidence>
<organism evidence="5 6">
    <name type="scientific">Streptosporangium subroseum</name>
    <dbReference type="NCBI Taxonomy" id="106412"/>
    <lineage>
        <taxon>Bacteria</taxon>
        <taxon>Bacillati</taxon>
        <taxon>Actinomycetota</taxon>
        <taxon>Actinomycetes</taxon>
        <taxon>Streptosporangiales</taxon>
        <taxon>Streptosporangiaceae</taxon>
        <taxon>Streptosporangium</taxon>
    </lineage>
</organism>
<dbReference type="GO" id="GO:0003700">
    <property type="term" value="F:DNA-binding transcription factor activity"/>
    <property type="evidence" value="ECO:0007669"/>
    <property type="project" value="InterPro"/>
</dbReference>
<dbReference type="PANTHER" id="PTHR46796:SF13">
    <property type="entry name" value="HTH-TYPE TRANSCRIPTIONAL ACTIVATOR RHAS"/>
    <property type="match status" value="1"/>
</dbReference>
<keyword evidence="1" id="KW-0805">Transcription regulation</keyword>
<evidence type="ECO:0000256" key="3">
    <source>
        <dbReference type="ARBA" id="ARBA00023163"/>
    </source>
</evidence>
<evidence type="ECO:0000259" key="4">
    <source>
        <dbReference type="PROSITE" id="PS01124"/>
    </source>
</evidence>
<dbReference type="PANTHER" id="PTHR46796">
    <property type="entry name" value="HTH-TYPE TRANSCRIPTIONAL ACTIVATOR RHAS-RELATED"/>
    <property type="match status" value="1"/>
</dbReference>
<keyword evidence="2 5" id="KW-0238">DNA-binding</keyword>
<dbReference type="SMART" id="SM00342">
    <property type="entry name" value="HTH_ARAC"/>
    <property type="match status" value="1"/>
</dbReference>
<keyword evidence="3" id="KW-0804">Transcription</keyword>
<proteinExistence type="predicted"/>
<feature type="domain" description="HTH araC/xylS-type" evidence="4">
    <location>
        <begin position="212"/>
        <end position="310"/>
    </location>
</feature>
<dbReference type="SUPFAM" id="SSF46689">
    <property type="entry name" value="Homeodomain-like"/>
    <property type="match status" value="2"/>
</dbReference>
<evidence type="ECO:0000256" key="2">
    <source>
        <dbReference type="ARBA" id="ARBA00023125"/>
    </source>
</evidence>
<dbReference type="EMBL" id="FZOD01000053">
    <property type="protein sequence ID" value="SNT51025.1"/>
    <property type="molecule type" value="Genomic_DNA"/>
</dbReference>
<dbReference type="Gene3D" id="1.10.10.60">
    <property type="entry name" value="Homeodomain-like"/>
    <property type="match status" value="2"/>
</dbReference>
<keyword evidence="6" id="KW-1185">Reference proteome</keyword>
<gene>
    <name evidence="5" type="ORF">SAMN05216276_10533</name>
</gene>
<dbReference type="InterPro" id="IPR009057">
    <property type="entry name" value="Homeodomain-like_sf"/>
</dbReference>
<dbReference type="InterPro" id="IPR050204">
    <property type="entry name" value="AraC_XylS_family_regulators"/>
</dbReference>
<reference evidence="5 6" key="1">
    <citation type="submission" date="2017-06" db="EMBL/GenBank/DDBJ databases">
        <authorList>
            <person name="Kim H.J."/>
            <person name="Triplett B.A."/>
        </authorList>
    </citation>
    <scope>NUCLEOTIDE SEQUENCE [LARGE SCALE GENOMIC DNA]</scope>
    <source>
        <strain evidence="5 6">CGMCC 4.2132</strain>
    </source>
</reference>
<dbReference type="PROSITE" id="PS01124">
    <property type="entry name" value="HTH_ARAC_FAMILY_2"/>
    <property type="match status" value="1"/>
</dbReference>
<dbReference type="Pfam" id="PF12833">
    <property type="entry name" value="HTH_18"/>
    <property type="match status" value="1"/>
</dbReference>
<evidence type="ECO:0000313" key="5">
    <source>
        <dbReference type="EMBL" id="SNT51025.1"/>
    </source>
</evidence>
<dbReference type="GO" id="GO:0043565">
    <property type="term" value="F:sequence-specific DNA binding"/>
    <property type="evidence" value="ECO:0007669"/>
    <property type="project" value="InterPro"/>
</dbReference>
<protein>
    <submittedName>
        <fullName evidence="5">AraC-type DNA-binding protein</fullName>
    </submittedName>
</protein>
<dbReference type="Pfam" id="PF12852">
    <property type="entry name" value="Cupin_6"/>
    <property type="match status" value="1"/>
</dbReference>
<sequence>MRACVIVYLERVDVIGDLLNEVRARGEVFGRSPASPPWSRRFAARAPLSLATMVHGEAWVVPAGGEARLLRPGDVALVRGDRTFVISDSPGTPPQRIVHGEDRAGEVGEPDQGIGAGGGCLLVTGAYQLGGELSQRLLDVLPQVLVVPGGDVLLGPPLQLVWAEVSGSAPGRQVVLDRLLDVLLVVALRAWFAREEADAPSWYAALSDPRIGRALRMIHDAPAAGWTVAALADAVGMSRAAFARRFTALVRQPPLAYVTEWRMALAADLLARRETTVAAAARQVGYADAFGFSAAFKRVRGVSPSTLRLPG</sequence>
<evidence type="ECO:0000313" key="6">
    <source>
        <dbReference type="Proteomes" id="UP000198282"/>
    </source>
</evidence>
<dbReference type="PROSITE" id="PS00041">
    <property type="entry name" value="HTH_ARAC_FAMILY_1"/>
    <property type="match status" value="1"/>
</dbReference>